<keyword evidence="1" id="KW-0805">Transcription regulation</keyword>
<feature type="domain" description="Mga helix-turn-helix" evidence="3">
    <location>
        <begin position="5"/>
        <end position="51"/>
    </location>
</feature>
<gene>
    <name evidence="4" type="ORF">BCR24_07450</name>
</gene>
<keyword evidence="5" id="KW-1185">Reference proteome</keyword>
<evidence type="ECO:0000259" key="3">
    <source>
        <dbReference type="Pfam" id="PF05043"/>
    </source>
</evidence>
<dbReference type="InterPro" id="IPR050661">
    <property type="entry name" value="BglG_antiterminators"/>
</dbReference>
<dbReference type="AlphaFoldDB" id="A0A1E5H985"/>
<proteinExistence type="predicted"/>
<dbReference type="OrthoDB" id="2175536at2"/>
<dbReference type="PANTHER" id="PTHR30185:SF12">
    <property type="entry name" value="TRANSCRIPTIONAL REGULATOR MANR"/>
    <property type="match status" value="1"/>
</dbReference>
<comment type="caution">
    <text evidence="4">The sequence shown here is derived from an EMBL/GenBank/DDBJ whole genome shotgun (WGS) entry which is preliminary data.</text>
</comment>
<evidence type="ECO:0000256" key="1">
    <source>
        <dbReference type="ARBA" id="ARBA00023015"/>
    </source>
</evidence>
<dbReference type="Pfam" id="PF05043">
    <property type="entry name" value="Mga"/>
    <property type="match status" value="2"/>
</dbReference>
<accession>A0A1E5H985</accession>
<dbReference type="EMBL" id="MIKC01000040">
    <property type="protein sequence ID" value="OEG21474.1"/>
    <property type="molecule type" value="Genomic_DNA"/>
</dbReference>
<dbReference type="InterPro" id="IPR007737">
    <property type="entry name" value="Mga_HTH"/>
</dbReference>
<feature type="domain" description="Mga helix-turn-helix" evidence="3">
    <location>
        <begin position="83"/>
        <end position="166"/>
    </location>
</feature>
<evidence type="ECO:0000313" key="5">
    <source>
        <dbReference type="Proteomes" id="UP000094469"/>
    </source>
</evidence>
<name>A0A1E5H985_9ENTE</name>
<evidence type="ECO:0000256" key="2">
    <source>
        <dbReference type="ARBA" id="ARBA00023163"/>
    </source>
</evidence>
<organism evidence="4 5">
    <name type="scientific">Enterococcus ureilyticus</name>
    <dbReference type="NCBI Taxonomy" id="1131292"/>
    <lineage>
        <taxon>Bacteria</taxon>
        <taxon>Bacillati</taxon>
        <taxon>Bacillota</taxon>
        <taxon>Bacilli</taxon>
        <taxon>Lactobacillales</taxon>
        <taxon>Enterococcaceae</taxon>
        <taxon>Enterococcus</taxon>
    </lineage>
</organism>
<dbReference type="Proteomes" id="UP000094469">
    <property type="component" value="Unassembled WGS sequence"/>
</dbReference>
<dbReference type="PANTHER" id="PTHR30185">
    <property type="entry name" value="CRYPTIC BETA-GLUCOSIDE BGL OPERON ANTITERMINATOR"/>
    <property type="match status" value="1"/>
</dbReference>
<dbReference type="STRING" id="1131292.BCR24_07450"/>
<sequence>MKKNETLRFELLKELLYAPNGVSTKDMMKKFTISSKTFYRYKQKLNDDLNHVFPYQQVKIRKIKLLYMINLADSLTFSYVIDSMRLYYIKHSQRFSILAALLKRHYVSVESLAQDLSLSPSHVYSNLKQLKNLLSPFHLKISFAPTLYQTNIIGEEKNIRVLGFILFWIIFKGLEWPFEKTPSAYQTMPIVVDDERLSFSQKNRIRYFQNATFWRMLYRKESLTLSGEFMDYLRFFEQESPTLLFSELDHVDLDSIDVKSEAYFFGFLSRFLVANIDSDEEKKRIAQHFINSELPIALLTTKILNKLLLAYNVKLTSDNYLKNYYLLIINLLYIRYIGIDFRRFLVNDSVESKAKWFAPNEDSYRSFVKEAMVSEPLLKKYMKPGFISLMAKFFHSILKSAEKEAKLLIFIQHSPNNFIYDFIKNNLLIIFGDSTLGFTFDADKADIIISDSYELEQTNVCSFHFEHSHDPETWKALILFVSGKIYALHNPQLKQS</sequence>
<evidence type="ECO:0000313" key="4">
    <source>
        <dbReference type="EMBL" id="OEG21474.1"/>
    </source>
</evidence>
<reference evidence="5" key="1">
    <citation type="submission" date="2016-09" db="EMBL/GenBank/DDBJ databases">
        <authorList>
            <person name="Gulvik C.A."/>
        </authorList>
    </citation>
    <scope>NUCLEOTIDE SEQUENCE [LARGE SCALE GENOMIC DNA]</scope>
    <source>
        <strain evidence="5">LMG 26676</strain>
    </source>
</reference>
<protein>
    <recommendedName>
        <fullName evidence="3">Mga helix-turn-helix domain-containing protein</fullName>
    </recommendedName>
</protein>
<keyword evidence="2" id="KW-0804">Transcription</keyword>